<evidence type="ECO:0000256" key="5">
    <source>
        <dbReference type="ARBA" id="ARBA00023136"/>
    </source>
</evidence>
<feature type="transmembrane region" description="Helical" evidence="6">
    <location>
        <begin position="116"/>
        <end position="134"/>
    </location>
</feature>
<protein>
    <submittedName>
        <fullName evidence="7">LysE family translocator</fullName>
    </submittedName>
</protein>
<dbReference type="InterPro" id="IPR001123">
    <property type="entry name" value="LeuE-type"/>
</dbReference>
<feature type="transmembrane region" description="Helical" evidence="6">
    <location>
        <begin position="39"/>
        <end position="64"/>
    </location>
</feature>
<evidence type="ECO:0000256" key="1">
    <source>
        <dbReference type="ARBA" id="ARBA00004651"/>
    </source>
</evidence>
<evidence type="ECO:0000313" key="7">
    <source>
        <dbReference type="EMBL" id="MDS0296191.1"/>
    </source>
</evidence>
<keyword evidence="3 6" id="KW-0812">Transmembrane</keyword>
<comment type="caution">
    <text evidence="7">The sequence shown here is derived from an EMBL/GenBank/DDBJ whole genome shotgun (WGS) entry which is preliminary data.</text>
</comment>
<comment type="subcellular location">
    <subcellularLocation>
        <location evidence="1">Cell membrane</location>
        <topology evidence="1">Multi-pass membrane protein</topology>
    </subcellularLocation>
</comment>
<dbReference type="RefSeq" id="WP_310930189.1">
    <property type="nucleotide sequence ID" value="NZ_JAMQOQ010000005.1"/>
</dbReference>
<name>A0ABU2G5X7_9EURY</name>
<evidence type="ECO:0000256" key="2">
    <source>
        <dbReference type="ARBA" id="ARBA00022475"/>
    </source>
</evidence>
<keyword evidence="8" id="KW-1185">Reference proteome</keyword>
<keyword evidence="4 6" id="KW-1133">Transmembrane helix</keyword>
<evidence type="ECO:0000256" key="6">
    <source>
        <dbReference type="SAM" id="Phobius"/>
    </source>
</evidence>
<keyword evidence="5 6" id="KW-0472">Membrane</keyword>
<evidence type="ECO:0000256" key="3">
    <source>
        <dbReference type="ARBA" id="ARBA00022692"/>
    </source>
</evidence>
<dbReference type="PANTHER" id="PTHR30086">
    <property type="entry name" value="ARGININE EXPORTER PROTEIN ARGO"/>
    <property type="match status" value="1"/>
</dbReference>
<dbReference type="Pfam" id="PF01810">
    <property type="entry name" value="LysE"/>
    <property type="match status" value="1"/>
</dbReference>
<gene>
    <name evidence="7" type="ORF">NDI79_18600</name>
</gene>
<dbReference type="PIRSF" id="PIRSF006324">
    <property type="entry name" value="LeuE"/>
    <property type="match status" value="1"/>
</dbReference>
<dbReference type="Proteomes" id="UP001254813">
    <property type="component" value="Unassembled WGS sequence"/>
</dbReference>
<feature type="transmembrane region" description="Helical" evidence="6">
    <location>
        <begin position="146"/>
        <end position="170"/>
    </location>
</feature>
<organism evidence="7 8">
    <name type="scientific">Halogeometricum luteum</name>
    <dbReference type="NCBI Taxonomy" id="2950537"/>
    <lineage>
        <taxon>Archaea</taxon>
        <taxon>Methanobacteriati</taxon>
        <taxon>Methanobacteriota</taxon>
        <taxon>Stenosarchaea group</taxon>
        <taxon>Halobacteria</taxon>
        <taxon>Halobacteriales</taxon>
        <taxon>Haloferacaceae</taxon>
        <taxon>Halogeometricum</taxon>
    </lineage>
</organism>
<evidence type="ECO:0000313" key="8">
    <source>
        <dbReference type="Proteomes" id="UP001254813"/>
    </source>
</evidence>
<accession>A0ABU2G5X7</accession>
<sequence length="210" mass="22154">MLEDSIILAFVPAALVLIVSPGPDSVYTLTRSVSDGRTVGVTAALGSSAGSIVHTTAAVLGLSAVLRTSAAAYTAVKLVGAAYLVYLGVQTLRRSEEFEITPDGTGYTPNESFKNALLINVLNPKVAIFFLAFLPQLVRPGGSTTLQLFVFGALFATLGFCYQALLAVFSARARRVITERELVRTVLRAASGSVLVGFGVRLALERRVSS</sequence>
<proteinExistence type="predicted"/>
<feature type="transmembrane region" description="Helical" evidence="6">
    <location>
        <begin position="6"/>
        <end position="27"/>
    </location>
</feature>
<reference evidence="7 8" key="1">
    <citation type="submission" date="2022-06" db="EMBL/GenBank/DDBJ databases">
        <title>Halogeometricum sp. a new haloarchaeum isolate from saline soil.</title>
        <authorList>
            <person name="Strakova D."/>
            <person name="Galisteo C."/>
            <person name="Sanchez-Porro C."/>
            <person name="Ventosa A."/>
        </authorList>
    </citation>
    <scope>NUCLEOTIDE SEQUENCE [LARGE SCALE GENOMIC DNA]</scope>
    <source>
        <strain evidence="8">S3BR25-2</strain>
    </source>
</reference>
<dbReference type="PANTHER" id="PTHR30086:SF20">
    <property type="entry name" value="ARGININE EXPORTER PROTEIN ARGO-RELATED"/>
    <property type="match status" value="1"/>
</dbReference>
<keyword evidence="2" id="KW-1003">Cell membrane</keyword>
<evidence type="ECO:0000256" key="4">
    <source>
        <dbReference type="ARBA" id="ARBA00022989"/>
    </source>
</evidence>
<dbReference type="EMBL" id="JAMQOQ010000005">
    <property type="protein sequence ID" value="MDS0296191.1"/>
    <property type="molecule type" value="Genomic_DNA"/>
</dbReference>